<accession>A0AAE9NHV3</accession>
<dbReference type="Pfam" id="PF00196">
    <property type="entry name" value="GerE"/>
    <property type="match status" value="1"/>
</dbReference>
<evidence type="ECO:0000256" key="2">
    <source>
        <dbReference type="ARBA" id="ARBA00023125"/>
    </source>
</evidence>
<dbReference type="GO" id="GO:0000160">
    <property type="term" value="P:phosphorelay signal transduction system"/>
    <property type="evidence" value="ECO:0007669"/>
    <property type="project" value="InterPro"/>
</dbReference>
<evidence type="ECO:0000259" key="5">
    <source>
        <dbReference type="PROSITE" id="PS50110"/>
    </source>
</evidence>
<dbReference type="InterPro" id="IPR001789">
    <property type="entry name" value="Sig_transdc_resp-reg_receiver"/>
</dbReference>
<dbReference type="SMART" id="SM00448">
    <property type="entry name" value="REC"/>
    <property type="match status" value="1"/>
</dbReference>
<evidence type="ECO:0000313" key="7">
    <source>
        <dbReference type="Proteomes" id="UP001058872"/>
    </source>
</evidence>
<dbReference type="Pfam" id="PF00072">
    <property type="entry name" value="Response_reg"/>
    <property type="match status" value="1"/>
</dbReference>
<reference evidence="6" key="1">
    <citation type="submission" date="2018-04" db="EMBL/GenBank/DDBJ databases">
        <title>Genomes of Endosymbiotic and Endophytic Bradyrhizobium Publication status.</title>
        <authorList>
            <person name="Guha S."/>
            <person name="Jorrin B."/>
            <person name="Sarkar M."/>
            <person name="Poole P.S."/>
            <person name="DasGupta M."/>
        </authorList>
    </citation>
    <scope>NUCLEOTIDE SEQUENCE</scope>
    <source>
        <strain evidence="6">WBOS16</strain>
    </source>
</reference>
<feature type="domain" description="Response regulatory" evidence="5">
    <location>
        <begin position="37"/>
        <end position="152"/>
    </location>
</feature>
<dbReference type="SMART" id="SM00421">
    <property type="entry name" value="HTH_LUXR"/>
    <property type="match status" value="1"/>
</dbReference>
<organism evidence="6 7">
    <name type="scientific">Bradyrhizobium betae</name>
    <dbReference type="NCBI Taxonomy" id="244734"/>
    <lineage>
        <taxon>Bacteria</taxon>
        <taxon>Pseudomonadati</taxon>
        <taxon>Pseudomonadota</taxon>
        <taxon>Alphaproteobacteria</taxon>
        <taxon>Hyphomicrobiales</taxon>
        <taxon>Nitrobacteraceae</taxon>
        <taxon>Bradyrhizobium</taxon>
    </lineage>
</organism>
<sequence length="241" mass="25799">MRRARTHRSRACPRSVSCGAEQASSLQETLSRGTPMRILIVDDHPIVASGCRAVLADEGEIEILEAADAEDGECVFIVERPDLCIIDINLPTVSGFELARRILERAPEARIIMFSMNDDPAFAARAIECGAKGYVSKTGDPDDLVEAIRAVGGGGTYLPSAIARSIAFAGPTLAQSPLSKLNAREMEILRLLSAGKSLSEIAWLVQSSYKTVANTSSIMRQKLGVKTSVELVRLAIDSGVA</sequence>
<feature type="domain" description="HTH luxR-type" evidence="4">
    <location>
        <begin position="174"/>
        <end position="239"/>
    </location>
</feature>
<dbReference type="PROSITE" id="PS50043">
    <property type="entry name" value="HTH_LUXR_2"/>
    <property type="match status" value="1"/>
</dbReference>
<dbReference type="InterPro" id="IPR000792">
    <property type="entry name" value="Tscrpt_reg_LuxR_C"/>
</dbReference>
<dbReference type="PANTHER" id="PTHR43214:SF43">
    <property type="entry name" value="TWO-COMPONENT RESPONSE REGULATOR"/>
    <property type="match status" value="1"/>
</dbReference>
<dbReference type="EMBL" id="CP028989">
    <property type="protein sequence ID" value="UUO68873.1"/>
    <property type="molecule type" value="Genomic_DNA"/>
</dbReference>
<dbReference type="SUPFAM" id="SSF46894">
    <property type="entry name" value="C-terminal effector domain of the bipartite response regulators"/>
    <property type="match status" value="1"/>
</dbReference>
<evidence type="ECO:0000256" key="1">
    <source>
        <dbReference type="ARBA" id="ARBA00022553"/>
    </source>
</evidence>
<dbReference type="InterPro" id="IPR011006">
    <property type="entry name" value="CheY-like_superfamily"/>
</dbReference>
<dbReference type="GO" id="GO:0003677">
    <property type="term" value="F:DNA binding"/>
    <property type="evidence" value="ECO:0007669"/>
    <property type="project" value="UniProtKB-KW"/>
</dbReference>
<dbReference type="InterPro" id="IPR016032">
    <property type="entry name" value="Sig_transdc_resp-reg_C-effctor"/>
</dbReference>
<dbReference type="PROSITE" id="PS50110">
    <property type="entry name" value="RESPONSE_REGULATORY"/>
    <property type="match status" value="1"/>
</dbReference>
<dbReference type="GO" id="GO:0006355">
    <property type="term" value="P:regulation of DNA-templated transcription"/>
    <property type="evidence" value="ECO:0007669"/>
    <property type="project" value="InterPro"/>
</dbReference>
<dbReference type="Gene3D" id="3.40.50.2300">
    <property type="match status" value="1"/>
</dbReference>
<dbReference type="CDD" id="cd17535">
    <property type="entry name" value="REC_NarL-like"/>
    <property type="match status" value="1"/>
</dbReference>
<dbReference type="InterPro" id="IPR058245">
    <property type="entry name" value="NreC/VraR/RcsB-like_REC"/>
</dbReference>
<dbReference type="CDD" id="cd06170">
    <property type="entry name" value="LuxR_C_like"/>
    <property type="match status" value="1"/>
</dbReference>
<feature type="modified residue" description="4-aspartylphosphate" evidence="3">
    <location>
        <position position="87"/>
    </location>
</feature>
<proteinExistence type="predicted"/>
<evidence type="ECO:0000313" key="6">
    <source>
        <dbReference type="EMBL" id="UUO68873.1"/>
    </source>
</evidence>
<protein>
    <submittedName>
        <fullName evidence="6">DNA-binding response regulator</fullName>
    </submittedName>
</protein>
<dbReference type="PANTHER" id="PTHR43214">
    <property type="entry name" value="TWO-COMPONENT RESPONSE REGULATOR"/>
    <property type="match status" value="1"/>
</dbReference>
<dbReference type="SUPFAM" id="SSF52172">
    <property type="entry name" value="CheY-like"/>
    <property type="match status" value="1"/>
</dbReference>
<gene>
    <name evidence="6" type="ORF">DCM83_29115</name>
</gene>
<dbReference type="InterPro" id="IPR039420">
    <property type="entry name" value="WalR-like"/>
</dbReference>
<evidence type="ECO:0000256" key="3">
    <source>
        <dbReference type="PROSITE-ProRule" id="PRU00169"/>
    </source>
</evidence>
<name>A0AAE9NHV3_9BRAD</name>
<dbReference type="Proteomes" id="UP001058872">
    <property type="component" value="Chromosome"/>
</dbReference>
<keyword evidence="1 3" id="KW-0597">Phosphoprotein</keyword>
<dbReference type="AlphaFoldDB" id="A0AAE9NHV3"/>
<keyword evidence="2 6" id="KW-0238">DNA-binding</keyword>
<evidence type="ECO:0000259" key="4">
    <source>
        <dbReference type="PROSITE" id="PS50043"/>
    </source>
</evidence>